<dbReference type="AlphaFoldDB" id="A0A517W2S9"/>
<dbReference type="Proteomes" id="UP000318704">
    <property type="component" value="Chromosome"/>
</dbReference>
<feature type="region of interest" description="Disordered" evidence="1">
    <location>
        <begin position="357"/>
        <end position="380"/>
    </location>
</feature>
<dbReference type="InterPro" id="IPR056955">
    <property type="entry name" value="ORC-CDC6-like"/>
</dbReference>
<sequence length="638" mass="71496">MSQQLDKYLLYSSFNARALNPVEVAKTFIPPEEFLRLANNSHTFVVGPRGSGKTTLLKMLQQPALESWNHEDAETTRKNIGFTGVFVPTDVTLTSQLESAVQGLAEGPSIIRAAYSIHVLRAVMSAIEYRCGRFNTEIIQPFNRIEMTQKMEHELIEEVSYGLKRKPRTPSFASLKTDLTAWLSEVFEFAGQQRLLGLEKQRESLANSGLLRLDFTRSACIAIDAFESVTGIQGERWALLCDELELAPSIIVNDLLRLVRSTDQRLLFKLSLSPYVAGESELSNVFGSVKNTNQLHTNKVTIEKSAPPQEHEDYDTIRLWYPNKQDGSRFARRLAESVIANNGIQDQSVDDILGRSVFDPPETSHRRSASAYAPGSPRNKRMKRLAEIDESFREYLLRKSINLDSPIIDDDMRAKTLRKINAIVIVREAFRKQDSARSRKNPTVYAGASAFFAICESNPRFLIGMLNQLLGSKVKTGSLVRVEASEQAAVYSSATARFRAYLRTIPSPSIGTRPSRGLLSLIEQIGKYFHQEIVVGEFDDDADGSFKVDSNADAELCNALQRAINTGAIIWVPEKSDETLLTTVRGKRFRMSYLLAPYFQLPLHLGRSVSLGRILGLTKLNETQSEPTLFDSLDEESI</sequence>
<dbReference type="Pfam" id="PF24389">
    <property type="entry name" value="ORC-CDC6-like"/>
    <property type="match status" value="1"/>
</dbReference>
<organism evidence="2 3">
    <name type="scientific">Gimesia aquarii</name>
    <dbReference type="NCBI Taxonomy" id="2527964"/>
    <lineage>
        <taxon>Bacteria</taxon>
        <taxon>Pseudomonadati</taxon>
        <taxon>Planctomycetota</taxon>
        <taxon>Planctomycetia</taxon>
        <taxon>Planctomycetales</taxon>
        <taxon>Planctomycetaceae</taxon>
        <taxon>Gimesia</taxon>
    </lineage>
</organism>
<dbReference type="Gene3D" id="3.40.50.300">
    <property type="entry name" value="P-loop containing nucleotide triphosphate hydrolases"/>
    <property type="match status" value="1"/>
</dbReference>
<protein>
    <submittedName>
        <fullName evidence="2">Uncharacterized protein</fullName>
    </submittedName>
</protein>
<dbReference type="KEGG" id="gaw:V144x_50740"/>
<accession>A0A517W2S9</accession>
<proteinExistence type="predicted"/>
<gene>
    <name evidence="2" type="ORF">V144x_50740</name>
</gene>
<evidence type="ECO:0000256" key="1">
    <source>
        <dbReference type="SAM" id="MobiDB-lite"/>
    </source>
</evidence>
<evidence type="ECO:0000313" key="2">
    <source>
        <dbReference type="EMBL" id="QDT99562.1"/>
    </source>
</evidence>
<dbReference type="EMBL" id="CP037920">
    <property type="protein sequence ID" value="QDT99562.1"/>
    <property type="molecule type" value="Genomic_DNA"/>
</dbReference>
<dbReference type="SUPFAM" id="SSF52540">
    <property type="entry name" value="P-loop containing nucleoside triphosphate hydrolases"/>
    <property type="match status" value="1"/>
</dbReference>
<reference evidence="2 3" key="1">
    <citation type="submission" date="2019-03" db="EMBL/GenBank/DDBJ databases">
        <title>Deep-cultivation of Planctomycetes and their phenomic and genomic characterization uncovers novel biology.</title>
        <authorList>
            <person name="Wiegand S."/>
            <person name="Jogler M."/>
            <person name="Boedeker C."/>
            <person name="Pinto D."/>
            <person name="Vollmers J."/>
            <person name="Rivas-Marin E."/>
            <person name="Kohn T."/>
            <person name="Peeters S.H."/>
            <person name="Heuer A."/>
            <person name="Rast P."/>
            <person name="Oberbeckmann S."/>
            <person name="Bunk B."/>
            <person name="Jeske O."/>
            <person name="Meyerdierks A."/>
            <person name="Storesund J.E."/>
            <person name="Kallscheuer N."/>
            <person name="Luecker S."/>
            <person name="Lage O.M."/>
            <person name="Pohl T."/>
            <person name="Merkel B.J."/>
            <person name="Hornburger P."/>
            <person name="Mueller R.-W."/>
            <person name="Bruemmer F."/>
            <person name="Labrenz M."/>
            <person name="Spormann A.M."/>
            <person name="Op den Camp H."/>
            <person name="Overmann J."/>
            <person name="Amann R."/>
            <person name="Jetten M.S.M."/>
            <person name="Mascher T."/>
            <person name="Medema M.H."/>
            <person name="Devos D.P."/>
            <person name="Kaster A.-K."/>
            <person name="Ovreas L."/>
            <person name="Rohde M."/>
            <person name="Galperin M.Y."/>
            <person name="Jogler C."/>
        </authorList>
    </citation>
    <scope>NUCLEOTIDE SEQUENCE [LARGE SCALE GENOMIC DNA]</scope>
    <source>
        <strain evidence="2 3">V144</strain>
    </source>
</reference>
<evidence type="ECO:0000313" key="3">
    <source>
        <dbReference type="Proteomes" id="UP000318704"/>
    </source>
</evidence>
<dbReference type="InterPro" id="IPR027417">
    <property type="entry name" value="P-loop_NTPase"/>
</dbReference>
<name>A0A517W2S9_9PLAN</name>